<name>A0ABR4G9T8_9EURO</name>
<organism evidence="1 2">
    <name type="scientific">Aspergillus keveii</name>
    <dbReference type="NCBI Taxonomy" id="714993"/>
    <lineage>
        <taxon>Eukaryota</taxon>
        <taxon>Fungi</taxon>
        <taxon>Dikarya</taxon>
        <taxon>Ascomycota</taxon>
        <taxon>Pezizomycotina</taxon>
        <taxon>Eurotiomycetes</taxon>
        <taxon>Eurotiomycetidae</taxon>
        <taxon>Eurotiales</taxon>
        <taxon>Aspergillaceae</taxon>
        <taxon>Aspergillus</taxon>
        <taxon>Aspergillus subgen. Nidulantes</taxon>
    </lineage>
</organism>
<keyword evidence="2" id="KW-1185">Reference proteome</keyword>
<protein>
    <submittedName>
        <fullName evidence="1">Uncharacterized protein</fullName>
    </submittedName>
</protein>
<proteinExistence type="predicted"/>
<dbReference type="EMBL" id="JBFTWV010000032">
    <property type="protein sequence ID" value="KAL2795793.1"/>
    <property type="molecule type" value="Genomic_DNA"/>
</dbReference>
<accession>A0ABR4G9T8</accession>
<evidence type="ECO:0000313" key="2">
    <source>
        <dbReference type="Proteomes" id="UP001610563"/>
    </source>
</evidence>
<evidence type="ECO:0000313" key="1">
    <source>
        <dbReference type="EMBL" id="KAL2795793.1"/>
    </source>
</evidence>
<dbReference type="Proteomes" id="UP001610563">
    <property type="component" value="Unassembled WGS sequence"/>
</dbReference>
<gene>
    <name evidence="1" type="ORF">BJX66DRAFT_301382</name>
</gene>
<comment type="caution">
    <text evidence="1">The sequence shown here is derived from an EMBL/GenBank/DDBJ whole genome shotgun (WGS) entry which is preliminary data.</text>
</comment>
<reference evidence="1 2" key="1">
    <citation type="submission" date="2024-07" db="EMBL/GenBank/DDBJ databases">
        <title>Section-level genome sequencing and comparative genomics of Aspergillus sections Usti and Cavernicolus.</title>
        <authorList>
            <consortium name="Lawrence Berkeley National Laboratory"/>
            <person name="Nybo J.L."/>
            <person name="Vesth T.C."/>
            <person name="Theobald S."/>
            <person name="Frisvad J.C."/>
            <person name="Larsen T.O."/>
            <person name="Kjaerboelling I."/>
            <person name="Rothschild-Mancinelli K."/>
            <person name="Lyhne E.K."/>
            <person name="Kogle M.E."/>
            <person name="Barry K."/>
            <person name="Clum A."/>
            <person name="Na H."/>
            <person name="Ledsgaard L."/>
            <person name="Lin J."/>
            <person name="Lipzen A."/>
            <person name="Kuo A."/>
            <person name="Riley R."/>
            <person name="Mondo S."/>
            <person name="Labutti K."/>
            <person name="Haridas S."/>
            <person name="Pangalinan J."/>
            <person name="Salamov A.A."/>
            <person name="Simmons B.A."/>
            <person name="Magnuson J.K."/>
            <person name="Chen J."/>
            <person name="Drula E."/>
            <person name="Henrissat B."/>
            <person name="Wiebenga A."/>
            <person name="Lubbers R.J."/>
            <person name="Gomes A.C."/>
            <person name="Makela M.R."/>
            <person name="Stajich J."/>
            <person name="Grigoriev I.V."/>
            <person name="Mortensen U.H."/>
            <person name="De Vries R.P."/>
            <person name="Baker S.E."/>
            <person name="Andersen M.R."/>
        </authorList>
    </citation>
    <scope>NUCLEOTIDE SEQUENCE [LARGE SCALE GENOMIC DNA]</scope>
    <source>
        <strain evidence="1 2">CBS 209.92</strain>
    </source>
</reference>
<sequence>MSCLAALAIRSSHRLTKALARSFMHVQADLSVLLQAMRSFMHACNSNPDSHHVLHGSPLPAPCWAGTREWTRIGMDGWVHRAGVYLRPLKECTDTHILGSEYA</sequence>